<dbReference type="GO" id="GO:0008270">
    <property type="term" value="F:zinc ion binding"/>
    <property type="evidence" value="ECO:0007669"/>
    <property type="project" value="UniProtKB-UniRule"/>
</dbReference>
<sequence>MTVDLSIEDPAWQALDLHRLASRACDATLAHLRLDPEACEIALLACDDARIAALNADFRGKPQPTNVLSWPAEDLAPEVAGATPAGPSPDFSGEIALGDIAIAYGTCLREAEEQGKPLADHATHLIVHGLLHLLGYDHIRDPDATVMEGLEVEILGSLGLDDPYRG</sequence>
<dbReference type="InterPro" id="IPR023091">
    <property type="entry name" value="MetalPrtase_cat_dom_sf_prd"/>
</dbReference>
<keyword evidence="9" id="KW-1185">Reference proteome</keyword>
<comment type="similarity">
    <text evidence="1 7">Belongs to the endoribonuclease YbeY family.</text>
</comment>
<dbReference type="NCBIfam" id="TIGR00043">
    <property type="entry name" value="rRNA maturation RNase YbeY"/>
    <property type="match status" value="1"/>
</dbReference>
<accession>A0A4R5EW93</accession>
<evidence type="ECO:0000256" key="4">
    <source>
        <dbReference type="ARBA" id="ARBA00022759"/>
    </source>
</evidence>
<dbReference type="InterPro" id="IPR020549">
    <property type="entry name" value="YbeY_CS"/>
</dbReference>
<evidence type="ECO:0000256" key="6">
    <source>
        <dbReference type="ARBA" id="ARBA00022833"/>
    </source>
</evidence>
<feature type="binding site" evidence="7">
    <location>
        <position position="132"/>
    </location>
    <ligand>
        <name>Zn(2+)</name>
        <dbReference type="ChEBI" id="CHEBI:29105"/>
        <note>catalytic</note>
    </ligand>
</feature>
<dbReference type="GO" id="GO:0005737">
    <property type="term" value="C:cytoplasm"/>
    <property type="evidence" value="ECO:0007669"/>
    <property type="project" value="UniProtKB-SubCell"/>
</dbReference>
<keyword evidence="3 7" id="KW-0479">Metal-binding</keyword>
<dbReference type="EC" id="3.1.-.-" evidence="7"/>
<dbReference type="RefSeq" id="WP_132828494.1">
    <property type="nucleotide sequence ID" value="NZ_SMFP01000004.1"/>
</dbReference>
<keyword evidence="6 7" id="KW-0862">Zinc</keyword>
<evidence type="ECO:0000313" key="8">
    <source>
        <dbReference type="EMBL" id="TDE39110.1"/>
    </source>
</evidence>
<feature type="binding site" evidence="7">
    <location>
        <position position="128"/>
    </location>
    <ligand>
        <name>Zn(2+)</name>
        <dbReference type="ChEBI" id="CHEBI:29105"/>
        <note>catalytic</note>
    </ligand>
</feature>
<dbReference type="PANTHER" id="PTHR46986:SF1">
    <property type="entry name" value="ENDORIBONUCLEASE YBEY, CHLOROPLASTIC"/>
    <property type="match status" value="1"/>
</dbReference>
<keyword evidence="4 7" id="KW-0255">Endonuclease</keyword>
<comment type="caution">
    <text evidence="8">The sequence shown here is derived from an EMBL/GenBank/DDBJ whole genome shotgun (WGS) entry which is preliminary data.</text>
</comment>
<dbReference type="GO" id="GO:0004222">
    <property type="term" value="F:metalloendopeptidase activity"/>
    <property type="evidence" value="ECO:0007669"/>
    <property type="project" value="InterPro"/>
</dbReference>
<evidence type="ECO:0000256" key="1">
    <source>
        <dbReference type="ARBA" id="ARBA00010875"/>
    </source>
</evidence>
<evidence type="ECO:0000256" key="2">
    <source>
        <dbReference type="ARBA" id="ARBA00022722"/>
    </source>
</evidence>
<keyword evidence="5 7" id="KW-0378">Hydrolase</keyword>
<dbReference type="PROSITE" id="PS01306">
    <property type="entry name" value="UPF0054"/>
    <property type="match status" value="1"/>
</dbReference>
<reference evidence="8 9" key="1">
    <citation type="submission" date="2019-03" db="EMBL/GenBank/DDBJ databases">
        <authorList>
            <person name="Zhang S."/>
        </authorList>
    </citation>
    <scope>NUCLEOTIDE SEQUENCE [LARGE SCALE GENOMIC DNA]</scope>
    <source>
        <strain evidence="8 9">S4J41</strain>
    </source>
</reference>
<dbReference type="SUPFAM" id="SSF55486">
    <property type="entry name" value="Metalloproteases ('zincins'), catalytic domain"/>
    <property type="match status" value="1"/>
</dbReference>
<dbReference type="EMBL" id="SMFP01000004">
    <property type="protein sequence ID" value="TDE39110.1"/>
    <property type="molecule type" value="Genomic_DNA"/>
</dbReference>
<keyword evidence="7" id="KW-0963">Cytoplasm</keyword>
<evidence type="ECO:0000256" key="3">
    <source>
        <dbReference type="ARBA" id="ARBA00022723"/>
    </source>
</evidence>
<dbReference type="InterPro" id="IPR002036">
    <property type="entry name" value="YbeY"/>
</dbReference>
<protein>
    <recommendedName>
        <fullName evidence="7">Endoribonuclease YbeY</fullName>
        <ecNumber evidence="7">3.1.-.-</ecNumber>
    </recommendedName>
</protein>
<dbReference type="HAMAP" id="MF_00009">
    <property type="entry name" value="Endoribonucl_YbeY"/>
    <property type="match status" value="1"/>
</dbReference>
<keyword evidence="2 7" id="KW-0540">Nuclease</keyword>
<evidence type="ECO:0000313" key="9">
    <source>
        <dbReference type="Proteomes" id="UP000294662"/>
    </source>
</evidence>
<comment type="cofactor">
    <cofactor evidence="7">
        <name>Zn(2+)</name>
        <dbReference type="ChEBI" id="CHEBI:29105"/>
    </cofactor>
    <text evidence="7">Binds 1 zinc ion.</text>
</comment>
<comment type="function">
    <text evidence="7">Single strand-specific metallo-endoribonuclease involved in late-stage 70S ribosome quality control and in maturation of the 3' terminus of the 16S rRNA.</text>
</comment>
<dbReference type="Gene3D" id="3.40.390.30">
    <property type="entry name" value="Metalloproteases ('zincins'), catalytic domain"/>
    <property type="match status" value="1"/>
</dbReference>
<dbReference type="OrthoDB" id="9807740at2"/>
<proteinExistence type="inferred from homology"/>
<dbReference type="GO" id="GO:0006364">
    <property type="term" value="P:rRNA processing"/>
    <property type="evidence" value="ECO:0007669"/>
    <property type="project" value="UniProtKB-UniRule"/>
</dbReference>
<keyword evidence="7" id="KW-0690">Ribosome biogenesis</keyword>
<evidence type="ECO:0000256" key="7">
    <source>
        <dbReference type="HAMAP-Rule" id="MF_00009"/>
    </source>
</evidence>
<dbReference type="Pfam" id="PF02130">
    <property type="entry name" value="YbeY"/>
    <property type="match status" value="1"/>
</dbReference>
<dbReference type="Proteomes" id="UP000294662">
    <property type="component" value="Unassembled WGS sequence"/>
</dbReference>
<keyword evidence="7" id="KW-0698">rRNA processing</keyword>
<dbReference type="GO" id="GO:0004521">
    <property type="term" value="F:RNA endonuclease activity"/>
    <property type="evidence" value="ECO:0007669"/>
    <property type="project" value="UniProtKB-UniRule"/>
</dbReference>
<feature type="binding site" evidence="7">
    <location>
        <position position="138"/>
    </location>
    <ligand>
        <name>Zn(2+)</name>
        <dbReference type="ChEBI" id="CHEBI:29105"/>
        <note>catalytic</note>
    </ligand>
</feature>
<dbReference type="AlphaFoldDB" id="A0A4R5EW93"/>
<dbReference type="PANTHER" id="PTHR46986">
    <property type="entry name" value="ENDORIBONUCLEASE YBEY, CHLOROPLASTIC"/>
    <property type="match status" value="1"/>
</dbReference>
<gene>
    <name evidence="7 8" type="primary">ybeY</name>
    <name evidence="8" type="ORF">E1B25_08905</name>
</gene>
<comment type="subcellular location">
    <subcellularLocation>
        <location evidence="7">Cytoplasm</location>
    </subcellularLocation>
</comment>
<organism evidence="8 9">
    <name type="scientific">Antarcticimicrobium sediminis</name>
    <dbReference type="NCBI Taxonomy" id="2546227"/>
    <lineage>
        <taxon>Bacteria</taxon>
        <taxon>Pseudomonadati</taxon>
        <taxon>Pseudomonadota</taxon>
        <taxon>Alphaproteobacteria</taxon>
        <taxon>Rhodobacterales</taxon>
        <taxon>Paracoccaceae</taxon>
        <taxon>Antarcticimicrobium</taxon>
    </lineage>
</organism>
<name>A0A4R5EW93_9RHOB</name>
<evidence type="ECO:0000256" key="5">
    <source>
        <dbReference type="ARBA" id="ARBA00022801"/>
    </source>
</evidence>